<evidence type="ECO:0000313" key="8">
    <source>
        <dbReference type="EMBL" id="TLF38881.1"/>
    </source>
</evidence>
<dbReference type="EMBL" id="VBWO01000008">
    <property type="protein sequence ID" value="TLF38881.1"/>
    <property type="molecule type" value="Genomic_DNA"/>
</dbReference>
<dbReference type="InterPro" id="IPR036390">
    <property type="entry name" value="WH_DNA-bd_sf"/>
</dbReference>
<reference evidence="8 9" key="1">
    <citation type="submission" date="2019-05" db="EMBL/GenBank/DDBJ databases">
        <title>Genome-based reclassification of Lactobacillus casei as Lactobacillus casei subsp. casei. subsp.nov., description of Lactobacillus casei subsp. zeae subsp. nov., and emended description of Lactobacillus casei.</title>
        <authorList>
            <person name="Huang C.-H."/>
        </authorList>
    </citation>
    <scope>NUCLEOTIDE SEQUENCE [LARGE SCALE GENOMIC DNA]</scope>
    <source>
        <strain evidence="8 9">CRBIP24.44</strain>
    </source>
</reference>
<feature type="domain" description="PRD" evidence="7">
    <location>
        <begin position="181"/>
        <end position="291"/>
    </location>
</feature>
<keyword evidence="4" id="KW-0010">Activator</keyword>
<organism evidence="8 9">
    <name type="scientific">Lacticaseibacillus zeae</name>
    <name type="common">Lactobacillus zeae</name>
    <dbReference type="NCBI Taxonomy" id="57037"/>
    <lineage>
        <taxon>Bacteria</taxon>
        <taxon>Bacillati</taxon>
        <taxon>Bacillota</taxon>
        <taxon>Bacilli</taxon>
        <taxon>Lactobacillales</taxon>
        <taxon>Lactobacillaceae</taxon>
        <taxon>Lacticaseibacillus</taxon>
    </lineage>
</organism>
<dbReference type="PROSITE" id="PS51099">
    <property type="entry name" value="PTS_EIIB_TYPE_2"/>
    <property type="match status" value="1"/>
</dbReference>
<accession>A0A5R8LNS6</accession>
<dbReference type="InterPro" id="IPR011608">
    <property type="entry name" value="PRD"/>
</dbReference>
<dbReference type="SUPFAM" id="SSF46785">
    <property type="entry name" value="Winged helix' DNA-binding domain"/>
    <property type="match status" value="1"/>
</dbReference>
<dbReference type="Gene3D" id="1.10.1790.10">
    <property type="entry name" value="PRD domain"/>
    <property type="match status" value="2"/>
</dbReference>
<name>A0A5R8LNS6_LACZE</name>
<keyword evidence="2" id="KW-0677">Repeat</keyword>
<comment type="caution">
    <text evidence="8">The sequence shown here is derived from an EMBL/GenBank/DDBJ whole genome shotgun (WGS) entry which is preliminary data.</text>
</comment>
<dbReference type="GO" id="GO:0008982">
    <property type="term" value="F:protein-N(PI)-phosphohistidine-sugar phosphotransferase activity"/>
    <property type="evidence" value="ECO:0007669"/>
    <property type="project" value="InterPro"/>
</dbReference>
<evidence type="ECO:0000256" key="2">
    <source>
        <dbReference type="ARBA" id="ARBA00022737"/>
    </source>
</evidence>
<evidence type="ECO:0000313" key="9">
    <source>
        <dbReference type="Proteomes" id="UP000309885"/>
    </source>
</evidence>
<dbReference type="InterPro" id="IPR036095">
    <property type="entry name" value="PTS_EIIB-like_sf"/>
</dbReference>
<dbReference type="Pfam" id="PF05043">
    <property type="entry name" value="Mga"/>
    <property type="match status" value="1"/>
</dbReference>
<dbReference type="PANTHER" id="PTHR30185">
    <property type="entry name" value="CRYPTIC BETA-GLUCOSIDE BGL OPERON ANTITERMINATOR"/>
    <property type="match status" value="1"/>
</dbReference>
<evidence type="ECO:0000259" key="6">
    <source>
        <dbReference type="PROSITE" id="PS51099"/>
    </source>
</evidence>
<dbReference type="InterPro" id="IPR007737">
    <property type="entry name" value="Mga_HTH"/>
</dbReference>
<dbReference type="AlphaFoldDB" id="A0A5R8LNS6"/>
<dbReference type="InterPro" id="IPR036634">
    <property type="entry name" value="PRD_sf"/>
</dbReference>
<evidence type="ECO:0000256" key="1">
    <source>
        <dbReference type="ARBA" id="ARBA00022679"/>
    </source>
</evidence>
<dbReference type="Proteomes" id="UP000309885">
    <property type="component" value="Unassembled WGS sequence"/>
</dbReference>
<protein>
    <submittedName>
        <fullName evidence="8">PRD domain-containing protein</fullName>
    </submittedName>
</protein>
<dbReference type="Gene3D" id="1.10.10.10">
    <property type="entry name" value="Winged helix-like DNA-binding domain superfamily/Winged helix DNA-binding domain"/>
    <property type="match status" value="1"/>
</dbReference>
<feature type="domain" description="PTS EIIB type-2" evidence="6">
    <location>
        <begin position="403"/>
        <end position="494"/>
    </location>
</feature>
<sequence>MNRKGNREYRLQLLLAQTTNFLTADELAARLDISKKTVYRLIKQVNESANDGTVIESAKGRGYRLNQERYILQKGPSRNDIEDISPADRQERVMEALLLASPKALKIRRLYSDFYVGDSTITNDEKVISKRLKKYGLNLTRKNRTLQITGSEPNIRKAIVEITQALNFVDIDDLKGTVKAGFNHYDMSLVLEQISTIEKILGEKVPYPYNVNLFSHLYILISRVKQGMIGCQNSVLTLEEKETMATEPRIAKIARQTIDNIGRYLHRHLPDVEQYYLFQYLVSSRLPDLSDRPSSFSKVVMDVTNYYLHEVGHRLNLETSGTANFRDLASHVKPMLNRLKNDIRVKNVLLDQIKLSYQTIFDVVTEVSAELSEKYHLPQINADENGFITLYFARMSEVHQLPIQTLVMCTTGIGTSELLRAKIQKHFPELDIVDVVNTREYQQYLRKYPQTKLIITTVALRNKLPVRSLLVSAMLNSDDQARIQKVIEEVRNEK</sequence>
<dbReference type="SUPFAM" id="SSF63520">
    <property type="entry name" value="PTS-regulatory domain, PRD"/>
    <property type="match status" value="2"/>
</dbReference>
<keyword evidence="1" id="KW-0808">Transferase</keyword>
<evidence type="ECO:0000256" key="5">
    <source>
        <dbReference type="ARBA" id="ARBA00023163"/>
    </source>
</evidence>
<dbReference type="SUPFAM" id="SSF52794">
    <property type="entry name" value="PTS system IIB component-like"/>
    <property type="match status" value="1"/>
</dbReference>
<keyword evidence="3" id="KW-0805">Transcription regulation</keyword>
<dbReference type="GO" id="GO:0006355">
    <property type="term" value="P:regulation of DNA-templated transcription"/>
    <property type="evidence" value="ECO:0007669"/>
    <property type="project" value="InterPro"/>
</dbReference>
<gene>
    <name evidence="8" type="ORF">FEI15_09470</name>
</gene>
<evidence type="ECO:0000259" key="7">
    <source>
        <dbReference type="PROSITE" id="PS51372"/>
    </source>
</evidence>
<dbReference type="Gene3D" id="3.40.50.2300">
    <property type="match status" value="1"/>
</dbReference>
<dbReference type="InterPro" id="IPR050661">
    <property type="entry name" value="BglG_antiterminators"/>
</dbReference>
<dbReference type="InterPro" id="IPR013196">
    <property type="entry name" value="HTH_11"/>
</dbReference>
<dbReference type="PROSITE" id="PS51372">
    <property type="entry name" value="PRD_2"/>
    <property type="match status" value="2"/>
</dbReference>
<dbReference type="RefSeq" id="WP_138131202.1">
    <property type="nucleotide sequence ID" value="NZ_VBWO01000008.1"/>
</dbReference>
<keyword evidence="5" id="KW-0804">Transcription</keyword>
<dbReference type="CDD" id="cd05568">
    <property type="entry name" value="PTS_IIB_bgl_like"/>
    <property type="match status" value="1"/>
</dbReference>
<dbReference type="InterPro" id="IPR036388">
    <property type="entry name" value="WH-like_DNA-bd_sf"/>
</dbReference>
<dbReference type="InterPro" id="IPR013011">
    <property type="entry name" value="PTS_EIIB_2"/>
</dbReference>
<evidence type="ECO:0000256" key="4">
    <source>
        <dbReference type="ARBA" id="ARBA00023159"/>
    </source>
</evidence>
<evidence type="ECO:0000256" key="3">
    <source>
        <dbReference type="ARBA" id="ARBA00023015"/>
    </source>
</evidence>
<dbReference type="Pfam" id="PF08279">
    <property type="entry name" value="HTH_11"/>
    <property type="match status" value="1"/>
</dbReference>
<proteinExistence type="predicted"/>
<dbReference type="Pfam" id="PF00874">
    <property type="entry name" value="PRD"/>
    <property type="match status" value="2"/>
</dbReference>
<dbReference type="PANTHER" id="PTHR30185:SF18">
    <property type="entry name" value="TRANSCRIPTIONAL REGULATOR MTLR"/>
    <property type="match status" value="1"/>
</dbReference>
<feature type="domain" description="PRD" evidence="7">
    <location>
        <begin position="295"/>
        <end position="402"/>
    </location>
</feature>
<dbReference type="GO" id="GO:0009401">
    <property type="term" value="P:phosphoenolpyruvate-dependent sugar phosphotransferase system"/>
    <property type="evidence" value="ECO:0007669"/>
    <property type="project" value="InterPro"/>
</dbReference>